<reference evidence="3" key="1">
    <citation type="submission" date="2015-01" db="EMBL/GenBank/DDBJ databases">
        <title>Transcriptome Assembly of Fopius arisanus.</title>
        <authorList>
            <person name="Geib S."/>
        </authorList>
    </citation>
    <scope>NUCLEOTIDE SEQUENCE</scope>
</reference>
<feature type="coiled-coil region" evidence="1">
    <location>
        <begin position="71"/>
        <end position="125"/>
    </location>
</feature>
<dbReference type="EMBL" id="GBYB01002112">
    <property type="protein sequence ID" value="JAG71879.1"/>
    <property type="molecule type" value="Transcribed_RNA"/>
</dbReference>
<proteinExistence type="predicted"/>
<evidence type="ECO:0000256" key="1">
    <source>
        <dbReference type="SAM" id="Coils"/>
    </source>
</evidence>
<feature type="coiled-coil region" evidence="1">
    <location>
        <begin position="399"/>
        <end position="470"/>
    </location>
</feature>
<evidence type="ECO:0000313" key="3">
    <source>
        <dbReference type="EMBL" id="JAG71879.1"/>
    </source>
</evidence>
<dbReference type="RefSeq" id="XP_011305945.1">
    <property type="nucleotide sequence ID" value="XM_011307643.1"/>
</dbReference>
<dbReference type="AlphaFoldDB" id="A0A0C9QN90"/>
<feature type="coiled-coil region" evidence="1">
    <location>
        <begin position="222"/>
        <end position="249"/>
    </location>
</feature>
<keyword evidence="4" id="KW-1185">Reference proteome</keyword>
<dbReference type="GO" id="GO:0051256">
    <property type="term" value="P:mitotic spindle midzone assembly"/>
    <property type="evidence" value="ECO:0007669"/>
    <property type="project" value="TreeGrafter"/>
</dbReference>
<accession>A0A0C9QN90</accession>
<keyword evidence="1" id="KW-0175">Coiled coil</keyword>
<reference evidence="5" key="2">
    <citation type="submission" date="2025-04" db="UniProtKB">
        <authorList>
            <consortium name="RefSeq"/>
        </authorList>
    </citation>
    <scope>IDENTIFICATION</scope>
    <source>
        <strain evidence="5">USDA-PBARC FA_bdor</strain>
        <tissue evidence="5">Whole organism</tissue>
    </source>
</reference>
<feature type="region of interest" description="Disordered" evidence="2">
    <location>
        <begin position="495"/>
        <end position="558"/>
    </location>
</feature>
<feature type="compositionally biased region" description="Basic residues" evidence="2">
    <location>
        <begin position="525"/>
        <end position="534"/>
    </location>
</feature>
<feature type="region of interest" description="Disordered" evidence="2">
    <location>
        <begin position="593"/>
        <end position="658"/>
    </location>
</feature>
<dbReference type="PANTHER" id="PTHR19321">
    <property type="entry name" value="PROTEIN REGULATOR OF CYTOKINESIS 1 PRC1-RELATED"/>
    <property type="match status" value="1"/>
</dbReference>
<dbReference type="Pfam" id="PF03999">
    <property type="entry name" value="MAP65_ASE1"/>
    <property type="match status" value="1"/>
</dbReference>
<feature type="compositionally biased region" description="Low complexity" evidence="2">
    <location>
        <begin position="636"/>
        <end position="647"/>
    </location>
</feature>
<evidence type="ECO:0000313" key="4">
    <source>
        <dbReference type="Proteomes" id="UP000694866"/>
    </source>
</evidence>
<dbReference type="GO" id="GO:0008017">
    <property type="term" value="F:microtubule binding"/>
    <property type="evidence" value="ECO:0007669"/>
    <property type="project" value="InterPro"/>
</dbReference>
<protein>
    <submittedName>
        <fullName evidence="3">Prc1 protein</fullName>
    </submittedName>
    <submittedName>
        <fullName evidence="5">Protein regulator of cytokinesis 1</fullName>
    </submittedName>
</protein>
<dbReference type="Gene3D" id="1.20.58.1520">
    <property type="match status" value="1"/>
</dbReference>
<accession>A0A9R1TAQ1</accession>
<dbReference type="KEGG" id="fas:105268256"/>
<evidence type="ECO:0000256" key="2">
    <source>
        <dbReference type="SAM" id="MobiDB-lite"/>
    </source>
</evidence>
<dbReference type="OrthoDB" id="642895at2759"/>
<organism evidence="3">
    <name type="scientific">Fopius arisanus</name>
    <dbReference type="NCBI Taxonomy" id="64838"/>
    <lineage>
        <taxon>Eukaryota</taxon>
        <taxon>Metazoa</taxon>
        <taxon>Ecdysozoa</taxon>
        <taxon>Arthropoda</taxon>
        <taxon>Hexapoda</taxon>
        <taxon>Insecta</taxon>
        <taxon>Pterygota</taxon>
        <taxon>Neoptera</taxon>
        <taxon>Endopterygota</taxon>
        <taxon>Hymenoptera</taxon>
        <taxon>Apocrita</taxon>
        <taxon>Ichneumonoidea</taxon>
        <taxon>Braconidae</taxon>
        <taxon>Opiinae</taxon>
        <taxon>Fopius</taxon>
    </lineage>
</organism>
<evidence type="ECO:0000313" key="5">
    <source>
        <dbReference type="RefSeq" id="XP_011305945.1"/>
    </source>
</evidence>
<dbReference type="InterPro" id="IPR007145">
    <property type="entry name" value="MAP65_Ase1_PRC1"/>
</dbReference>
<dbReference type="GO" id="GO:0005737">
    <property type="term" value="C:cytoplasm"/>
    <property type="evidence" value="ECO:0007669"/>
    <property type="project" value="TreeGrafter"/>
</dbReference>
<dbReference type="PANTHER" id="PTHR19321:SF41">
    <property type="entry name" value="FASCETTO-RELATED"/>
    <property type="match status" value="1"/>
</dbReference>
<name>A0A0C9QN90_9HYME</name>
<dbReference type="Proteomes" id="UP000694866">
    <property type="component" value="Unplaced"/>
</dbReference>
<dbReference type="GO" id="GO:1990023">
    <property type="term" value="C:mitotic spindle midzone"/>
    <property type="evidence" value="ECO:0007669"/>
    <property type="project" value="TreeGrafter"/>
</dbReference>
<sequence length="658" mass="76520">MAEDQGEVWDYLEDELIEKLTQGTRDVIPEFYKEWQVIGLDAATKKRFQDVIVEQHRGILMEMLTETKHRRSTLMNSIDKMKQELQILSRDLRTLVDLGGDGLSLLNLEKHLREQLHSLEEVKKTRLSQLEELFSKETSICSVMGSKPVGLDSTIPSEEELQAYEIYITNQEAEMLRLKAVFKEVRLEIIKSMEEMGSSPKLDIERQIVNEHHKFVFNPSNMQKLEELRQEVLEKLALAREIAEAKRQELLVLLEYLDVPQTNYEEFLEKNSGCDQVTISLLNKEIKKCKELRIKNISKFVEKIRGEIRTLWDACKFSEKQRNAFQPYKYQNYTEEVLALHELELKELQKFYKNNEKIYELFNQHQEMREKLAELDIKAEDPNRLNNRGGQLLEDEKARKLVTKNLPKAEARLRDLLNEFEEENQTPFTFNGLTFDEYLQKEDEKFNEEKENIRLARAKAKDEKKSIKKTPLSASKRNLATAMSLRAMTSVKRKLPMEKSPALTGNKKRLVQSEKMRPTLACGSKVRRSGKVSRRLLSNSLNKESPRKRKNAKLLSDSSTDNLNLQSYEVFQEHLSSRNELRSTLLSEQVLKNMRSDGEKMKTPVKTPIKPMRKPPLITLTPHVTPKAVPRRPSRSPRITSTPRLTTAPMSGLSHLKL</sequence>
<gene>
    <name evidence="3" type="primary">Prc1</name>
    <name evidence="5" type="synonym">LOC105268256</name>
    <name evidence="3" type="ORF">g.6766</name>
</gene>
<dbReference type="GeneID" id="105268256"/>